<dbReference type="EMBL" id="BPEU01000009">
    <property type="protein sequence ID" value="GIU39645.1"/>
    <property type="molecule type" value="Genomic_DNA"/>
</dbReference>
<dbReference type="Gene3D" id="2.60.40.420">
    <property type="entry name" value="Cupredoxins - blue copper proteins"/>
    <property type="match status" value="1"/>
</dbReference>
<dbReference type="RefSeq" id="WP_028762170.1">
    <property type="nucleotide sequence ID" value="NZ_BPEU01000009.1"/>
</dbReference>
<dbReference type="InterPro" id="IPR015078">
    <property type="entry name" value="DP-EP"/>
</dbReference>
<dbReference type="AlphaFoldDB" id="A0A1E5INH1"/>
<dbReference type="Proteomes" id="UP000773469">
    <property type="component" value="Unassembled WGS sequence"/>
</dbReference>
<reference evidence="2 3" key="1">
    <citation type="submission" date="2016-07" db="EMBL/GenBank/DDBJ databases">
        <title>Whole-genome of two Shewanella species isolated from a digestive organ of sea cucumber Apostichopus japonicus Selenka 1867.</title>
        <authorList>
            <person name="Hong H.-H."/>
            <person name="Choi H."/>
            <person name="Cheon S."/>
            <person name="Oh J.-S."/>
            <person name="Lee H.-G."/>
            <person name="Park C."/>
        </authorList>
    </citation>
    <scope>NUCLEOTIDE SEQUENCE [LARGE SCALE GENOMIC DNA]</scope>
    <source>
        <strain evidence="2 3">CSB03KR</strain>
    </source>
</reference>
<evidence type="ECO:0008006" key="5">
    <source>
        <dbReference type="Google" id="ProtNLM"/>
    </source>
</evidence>
<dbReference type="SUPFAM" id="SSF49503">
    <property type="entry name" value="Cupredoxins"/>
    <property type="match status" value="1"/>
</dbReference>
<sequence length="121" mass="12838">MSSEKITVTVDVKEGPAGPVFSFDVNPVIVKTNVAKITYKINDEQNLGYLFAGAVFPKKDQSPASVLADISSFKVKAAGSLLVLKDVNVVNGTIGLKLLLADAAGNIYETQDPQVKNDPTD</sequence>
<organism evidence="2 3">
    <name type="scientific">Shewanella colwelliana</name>
    <name type="common">Alteromonas colwelliana</name>
    <dbReference type="NCBI Taxonomy" id="23"/>
    <lineage>
        <taxon>Bacteria</taxon>
        <taxon>Pseudomonadati</taxon>
        <taxon>Pseudomonadota</taxon>
        <taxon>Gammaproteobacteria</taxon>
        <taxon>Alteromonadales</taxon>
        <taxon>Shewanellaceae</taxon>
        <taxon>Shewanella</taxon>
    </lineage>
</organism>
<comment type="caution">
    <text evidence="2">The sequence shown here is derived from an EMBL/GenBank/DDBJ whole genome shotgun (WGS) entry which is preliminary data.</text>
</comment>
<dbReference type="Pfam" id="PF08985">
    <property type="entry name" value="DP-EP"/>
    <property type="match status" value="1"/>
</dbReference>
<reference evidence="1 4" key="2">
    <citation type="submission" date="2021-05" db="EMBL/GenBank/DDBJ databases">
        <title>Molecular characterization for Shewanella algae harboring chromosomal blaOXA-55-like strains isolated from clinical and environment sample.</title>
        <authorList>
            <person name="Ohama Y."/>
            <person name="Aoki K."/>
            <person name="Harada S."/>
            <person name="Moriya K."/>
            <person name="Ishii Y."/>
            <person name="Tateda K."/>
        </authorList>
    </citation>
    <scope>NUCLEOTIDE SEQUENCE [LARGE SCALE GENOMIC DNA]</scope>
    <source>
        <strain evidence="1 4">MBTL60-118</strain>
    </source>
</reference>
<evidence type="ECO:0000313" key="3">
    <source>
        <dbReference type="Proteomes" id="UP000095230"/>
    </source>
</evidence>
<evidence type="ECO:0000313" key="4">
    <source>
        <dbReference type="Proteomes" id="UP000773469"/>
    </source>
</evidence>
<name>A0A1E5INH1_SHECO</name>
<accession>A0A1E5INH1</accession>
<dbReference type="STRING" id="23.BEL05_03490"/>
<evidence type="ECO:0000313" key="1">
    <source>
        <dbReference type="EMBL" id="GIU39645.1"/>
    </source>
</evidence>
<evidence type="ECO:0000313" key="2">
    <source>
        <dbReference type="EMBL" id="OEG72072.1"/>
    </source>
</evidence>
<gene>
    <name evidence="2" type="ORF">BEL05_03490</name>
    <name evidence="1" type="ORF">TUM3794_15220</name>
</gene>
<keyword evidence="4" id="KW-1185">Reference proteome</keyword>
<dbReference type="EMBL" id="MCBT01000048">
    <property type="protein sequence ID" value="OEG72072.1"/>
    <property type="molecule type" value="Genomic_DNA"/>
</dbReference>
<dbReference type="OrthoDB" id="9954581at2"/>
<proteinExistence type="predicted"/>
<protein>
    <recommendedName>
        <fullName evidence="5">DP-EP family protein</fullName>
    </recommendedName>
</protein>
<dbReference type="Proteomes" id="UP000095230">
    <property type="component" value="Unassembled WGS sequence"/>
</dbReference>
<dbReference type="InterPro" id="IPR008972">
    <property type="entry name" value="Cupredoxin"/>
</dbReference>